<feature type="domain" description="Alpha/beta hydrolase fold-3" evidence="3">
    <location>
        <begin position="749"/>
        <end position="811"/>
    </location>
</feature>
<dbReference type="InterPro" id="IPR013094">
    <property type="entry name" value="AB_hydrolase_3"/>
</dbReference>
<evidence type="ECO:0000313" key="5">
    <source>
        <dbReference type="RefSeq" id="XP_014668106.1"/>
    </source>
</evidence>
<feature type="compositionally biased region" description="Low complexity" evidence="1">
    <location>
        <begin position="560"/>
        <end position="570"/>
    </location>
</feature>
<feature type="domain" description="Alpha/beta hydrolase fold-3" evidence="3">
    <location>
        <begin position="353"/>
        <end position="494"/>
    </location>
</feature>
<dbReference type="Pfam" id="PF07859">
    <property type="entry name" value="Abhydrolase_3"/>
    <property type="match status" value="2"/>
</dbReference>
<dbReference type="InterPro" id="IPR010468">
    <property type="entry name" value="HSL_N"/>
</dbReference>
<evidence type="ECO:0000259" key="2">
    <source>
        <dbReference type="Pfam" id="PF06350"/>
    </source>
</evidence>
<evidence type="ECO:0000256" key="1">
    <source>
        <dbReference type="SAM" id="MobiDB-lite"/>
    </source>
</evidence>
<dbReference type="InterPro" id="IPR029058">
    <property type="entry name" value="AB_hydrolase_fold"/>
</dbReference>
<keyword evidence="4" id="KW-1185">Reference proteome</keyword>
<dbReference type="PANTHER" id="PTHR23025:SF3">
    <property type="entry name" value="HORMONE-SENSITIVE LIPASE"/>
    <property type="match status" value="1"/>
</dbReference>
<evidence type="ECO:0000259" key="3">
    <source>
        <dbReference type="Pfam" id="PF07859"/>
    </source>
</evidence>
<proteinExistence type="predicted"/>
<dbReference type="Gene3D" id="3.40.50.1820">
    <property type="entry name" value="alpha/beta hydrolase"/>
    <property type="match status" value="2"/>
</dbReference>
<protein>
    <submittedName>
        <fullName evidence="5">Hormone-sensitive lipase-like</fullName>
    </submittedName>
</protein>
<feature type="compositionally biased region" description="Acidic residues" evidence="1">
    <location>
        <begin position="605"/>
        <end position="618"/>
    </location>
</feature>
<gene>
    <name evidence="5" type="primary">LOC106809524</name>
</gene>
<sequence length="842" mass="92998">MEPLAEMFNVSRGINPFSARSVLFKTVRSLALSNMEYYQDDMSSYKDRLYTAFSNMHDHLEKVEPYMEILQAIGAKYDFDATTPGNGYRSIVQVIDACVLKLLRISRDVCLNRESFLFLAGHKCRDVEAYTDVLGVLRQSLKYFIEFDTWCDDGQLFPHEKNVPWDILREMETFNHAAFHGRAVAFQYCGSLSKPLQVVSVAMASFSEGFYKHANGNMMQRATTSLLHSGKYLLNPEMKGQQIVNVTKNASIQFCKAFWNIPETDVFHQLPQWMTPQASVNRLFSIEPHGFTLPRRDGCGSFDVPPPTAHKGPAPVHVRLLSYIPRKGQFDASLPGVDAPQPLYTTERSRCLIIHCHGGGFVAQSSKSHEIYLRMWTKDLQVPILSIDYSLAPESPFPRALEEIFFIYCWALKNCHLLGSTGERICVVGDSAGGNLVTALTLRAITNGVRVPDGLLTIYTPFVALYTPSPSRLLSMLDPLLPLGILARCLAAYAGLSPQECPELPPEPALQRSSSTSNIREDILSFLGSFNRWTTAAPPPAPTDAVQRSRSTVDFTDEIATPPAAAAPTPKVRRMSCTSISERDDDDDDDDDGDCGAPAVTFGLDDLDETMEEDEDEGAEKKEEEEVAVPGLQRPSSAGRLRRRSLKLNGIIPTHGGAPTHGCASARDSDGGAPTCDITPTHGSAPARDSNDGAPNQTVHAGVNGTVEAPLHVTIPDAADKEQQQTTYRHTAQSPVVSPLEQFIHLKIDRNPFMSPLFADDSLLREMPPTTIMACHLDPLLDDSVMFAKRLRALRRDVRLHMFEQLPHGFLNFTVVSSDAKQASEMCAARLGELLGLQQEGP</sequence>
<feature type="domain" description="Hormone-sensitive lipase N-terminal" evidence="2">
    <location>
        <begin position="24"/>
        <end position="329"/>
    </location>
</feature>
<dbReference type="PANTHER" id="PTHR23025">
    <property type="entry name" value="TRIACYLGLYCEROL LIPASE"/>
    <property type="match status" value="1"/>
</dbReference>
<feature type="region of interest" description="Disordered" evidence="1">
    <location>
        <begin position="534"/>
        <end position="675"/>
    </location>
</feature>
<accession>A0ABM1E7D5</accession>
<name>A0ABM1E7D5_PRICU</name>
<dbReference type="SUPFAM" id="SSF53474">
    <property type="entry name" value="alpha/beta-Hydrolases"/>
    <property type="match status" value="1"/>
</dbReference>
<dbReference type="Pfam" id="PF06350">
    <property type="entry name" value="HSL_N"/>
    <property type="match status" value="1"/>
</dbReference>
<dbReference type="RefSeq" id="XP_014668106.1">
    <property type="nucleotide sequence ID" value="XM_014812620.1"/>
</dbReference>
<organism evidence="4 5">
    <name type="scientific">Priapulus caudatus</name>
    <name type="common">Priapulid worm</name>
    <dbReference type="NCBI Taxonomy" id="37621"/>
    <lineage>
        <taxon>Eukaryota</taxon>
        <taxon>Metazoa</taxon>
        <taxon>Ecdysozoa</taxon>
        <taxon>Scalidophora</taxon>
        <taxon>Priapulida</taxon>
        <taxon>Priapulimorpha</taxon>
        <taxon>Priapulimorphida</taxon>
        <taxon>Priapulidae</taxon>
        <taxon>Priapulus</taxon>
    </lineage>
</organism>
<feature type="compositionally biased region" description="Acidic residues" evidence="1">
    <location>
        <begin position="583"/>
        <end position="594"/>
    </location>
</feature>
<reference evidence="5" key="1">
    <citation type="submission" date="2025-08" db="UniProtKB">
        <authorList>
            <consortium name="RefSeq"/>
        </authorList>
    </citation>
    <scope>IDENTIFICATION</scope>
</reference>
<dbReference type="Proteomes" id="UP000695022">
    <property type="component" value="Unplaced"/>
</dbReference>
<evidence type="ECO:0000313" key="4">
    <source>
        <dbReference type="Proteomes" id="UP000695022"/>
    </source>
</evidence>
<dbReference type="GeneID" id="106809524"/>